<proteinExistence type="predicted"/>
<dbReference type="EMBL" id="AONC01000014">
    <property type="protein sequence ID" value="EXJ16183.1"/>
    <property type="molecule type" value="Genomic_DNA"/>
</dbReference>
<organism evidence="1 2">
    <name type="scientific">Imhoffiella purpurea</name>
    <dbReference type="NCBI Taxonomy" id="1249627"/>
    <lineage>
        <taxon>Bacteria</taxon>
        <taxon>Pseudomonadati</taxon>
        <taxon>Pseudomonadota</taxon>
        <taxon>Gammaproteobacteria</taxon>
        <taxon>Chromatiales</taxon>
        <taxon>Chromatiaceae</taxon>
        <taxon>Imhoffiella</taxon>
    </lineage>
</organism>
<keyword evidence="2" id="KW-1185">Reference proteome</keyword>
<dbReference type="AlphaFoldDB" id="W9V996"/>
<protein>
    <submittedName>
        <fullName evidence="1">Uncharacterized protein</fullName>
    </submittedName>
</protein>
<dbReference type="Proteomes" id="UP000019460">
    <property type="component" value="Unassembled WGS sequence"/>
</dbReference>
<accession>W9V996</accession>
<gene>
    <name evidence="1" type="ORF">D779_0488</name>
</gene>
<evidence type="ECO:0000313" key="2">
    <source>
        <dbReference type="Proteomes" id="UP000019460"/>
    </source>
</evidence>
<comment type="caution">
    <text evidence="1">The sequence shown here is derived from an EMBL/GenBank/DDBJ whole genome shotgun (WGS) entry which is preliminary data.</text>
</comment>
<name>W9V996_9GAMM</name>
<dbReference type="STRING" id="1249627.D779_0488"/>
<reference evidence="1 2" key="1">
    <citation type="submission" date="2012-11" db="EMBL/GenBank/DDBJ databases">
        <title>Genome assembly of Thiorhodococcus sp. AK35.</title>
        <authorList>
            <person name="Nupur N."/>
            <person name="Khatri I."/>
            <person name="Subramanian S."/>
            <person name="Pinnaka A."/>
        </authorList>
    </citation>
    <scope>NUCLEOTIDE SEQUENCE [LARGE SCALE GENOMIC DNA]</scope>
    <source>
        <strain evidence="1 2">AK35</strain>
    </source>
</reference>
<evidence type="ECO:0000313" key="1">
    <source>
        <dbReference type="EMBL" id="EXJ16183.1"/>
    </source>
</evidence>
<sequence length="65" mass="7186">MGGVLGHGHDKVTEAASLKLRRVAEHGQDLGRHSRLEAGRSSRFSWHPRFLCHMVFGLACLSGMM</sequence>